<keyword evidence="5 7" id="KW-0067">ATP-binding</keyword>
<evidence type="ECO:0000256" key="2">
    <source>
        <dbReference type="ARBA" id="ARBA00005417"/>
    </source>
</evidence>
<dbReference type="OrthoDB" id="9802264at2"/>
<dbReference type="PANTHER" id="PTHR24220:SF470">
    <property type="entry name" value="CELL DIVISION ATP-BINDING PROTEIN FTSE"/>
    <property type="match status" value="1"/>
</dbReference>
<dbReference type="AlphaFoldDB" id="A0A318Q6Y9"/>
<dbReference type="PROSITE" id="PS00211">
    <property type="entry name" value="ABC_TRANSPORTER_1"/>
    <property type="match status" value="1"/>
</dbReference>
<evidence type="ECO:0000313" key="8">
    <source>
        <dbReference type="Proteomes" id="UP000248257"/>
    </source>
</evidence>
<dbReference type="GO" id="GO:0022857">
    <property type="term" value="F:transmembrane transporter activity"/>
    <property type="evidence" value="ECO:0007669"/>
    <property type="project" value="TreeGrafter"/>
</dbReference>
<keyword evidence="7" id="KW-0131">Cell cycle</keyword>
<evidence type="ECO:0000256" key="5">
    <source>
        <dbReference type="ARBA" id="ARBA00022840"/>
    </source>
</evidence>
<dbReference type="InterPro" id="IPR003439">
    <property type="entry name" value="ABC_transporter-like_ATP-bd"/>
</dbReference>
<keyword evidence="8" id="KW-1185">Reference proteome</keyword>
<protein>
    <recommendedName>
        <fullName evidence="3">Cell division ATP-binding protein FtsE</fullName>
    </recommendedName>
</protein>
<dbReference type="STRING" id="1220579.GCA_001571345_03026"/>
<evidence type="ECO:0000256" key="4">
    <source>
        <dbReference type="ARBA" id="ARBA00022741"/>
    </source>
</evidence>
<dbReference type="SMART" id="SM00382">
    <property type="entry name" value="AAA"/>
    <property type="match status" value="1"/>
</dbReference>
<evidence type="ECO:0000256" key="3">
    <source>
        <dbReference type="ARBA" id="ARBA00020019"/>
    </source>
</evidence>
<dbReference type="Pfam" id="PF00005">
    <property type="entry name" value="ABC_tran"/>
    <property type="match status" value="1"/>
</dbReference>
<keyword evidence="7" id="KW-0132">Cell division</keyword>
<dbReference type="InterPro" id="IPR003593">
    <property type="entry name" value="AAA+_ATPase"/>
</dbReference>
<feature type="domain" description="ABC transporter" evidence="6">
    <location>
        <begin position="2"/>
        <end position="223"/>
    </location>
</feature>
<dbReference type="FunFam" id="3.40.50.300:FF:000056">
    <property type="entry name" value="Cell division ATP-binding protein FtsE"/>
    <property type="match status" value="1"/>
</dbReference>
<dbReference type="SUPFAM" id="SSF52540">
    <property type="entry name" value="P-loop containing nucleoside triphosphate hydrolases"/>
    <property type="match status" value="1"/>
</dbReference>
<keyword evidence="4" id="KW-0547">Nucleotide-binding</keyword>
<evidence type="ECO:0000259" key="6">
    <source>
        <dbReference type="PROSITE" id="PS50893"/>
    </source>
</evidence>
<comment type="similarity">
    <text evidence="2">Belongs to the ABC transporter superfamily.</text>
</comment>
<comment type="function">
    <text evidence="1">Part of the ABC transporter FtsEX involved in cellular division. Important for assembly or stability of the septal ring.</text>
</comment>
<dbReference type="RefSeq" id="WP_061276296.1">
    <property type="nucleotide sequence ID" value="NZ_CBCRXN010000019.1"/>
</dbReference>
<dbReference type="InterPro" id="IPR027417">
    <property type="entry name" value="P-loop_NTPase"/>
</dbReference>
<accession>A0A318Q6Y9</accession>
<dbReference type="InterPro" id="IPR017871">
    <property type="entry name" value="ABC_transporter-like_CS"/>
</dbReference>
<dbReference type="EMBL" id="NKUC01000001">
    <property type="protein sequence ID" value="PYD58839.1"/>
    <property type="molecule type" value="Genomic_DNA"/>
</dbReference>
<organism evidence="7 8">
    <name type="scientific">Komagataeibacter xylinus</name>
    <name type="common">Gluconacetobacter xylinus</name>
    <dbReference type="NCBI Taxonomy" id="28448"/>
    <lineage>
        <taxon>Bacteria</taxon>
        <taxon>Pseudomonadati</taxon>
        <taxon>Pseudomonadota</taxon>
        <taxon>Alphaproteobacteria</taxon>
        <taxon>Acetobacterales</taxon>
        <taxon>Acetobacteraceae</taxon>
        <taxon>Komagataeibacter</taxon>
    </lineage>
</organism>
<evidence type="ECO:0000313" key="7">
    <source>
        <dbReference type="EMBL" id="PYD58839.1"/>
    </source>
</evidence>
<evidence type="ECO:0000256" key="1">
    <source>
        <dbReference type="ARBA" id="ARBA00002579"/>
    </source>
</evidence>
<proteinExistence type="inferred from homology"/>
<dbReference type="GO" id="GO:0051301">
    <property type="term" value="P:cell division"/>
    <property type="evidence" value="ECO:0007669"/>
    <property type="project" value="UniProtKB-KW"/>
</dbReference>
<name>A0A318Q6Y9_KOMXY</name>
<reference evidence="7 8" key="1">
    <citation type="submission" date="2017-07" db="EMBL/GenBank/DDBJ databases">
        <title>A draft genome sequence of Komagataeibacter xylinus LMG 1515.</title>
        <authorList>
            <person name="Skraban J."/>
            <person name="Cleenwerck I."/>
            <person name="Vandamme P."/>
            <person name="Trcek J."/>
        </authorList>
    </citation>
    <scope>NUCLEOTIDE SEQUENCE [LARGE SCALE GENOMIC DNA]</scope>
    <source>
        <strain evidence="7 8">LMG 1515</strain>
    </source>
</reference>
<dbReference type="GO" id="GO:0005886">
    <property type="term" value="C:plasma membrane"/>
    <property type="evidence" value="ECO:0007669"/>
    <property type="project" value="UniProtKB-ARBA"/>
</dbReference>
<gene>
    <name evidence="7" type="ORF">CFR75_00940</name>
</gene>
<dbReference type="GO" id="GO:0016887">
    <property type="term" value="F:ATP hydrolysis activity"/>
    <property type="evidence" value="ECO:0007669"/>
    <property type="project" value="InterPro"/>
</dbReference>
<dbReference type="PANTHER" id="PTHR24220">
    <property type="entry name" value="IMPORT ATP-BINDING PROTEIN"/>
    <property type="match status" value="1"/>
</dbReference>
<dbReference type="GO" id="GO:0005524">
    <property type="term" value="F:ATP binding"/>
    <property type="evidence" value="ECO:0007669"/>
    <property type="project" value="UniProtKB-KW"/>
</dbReference>
<dbReference type="Proteomes" id="UP000248257">
    <property type="component" value="Unassembled WGS sequence"/>
</dbReference>
<dbReference type="Gene3D" id="3.40.50.300">
    <property type="entry name" value="P-loop containing nucleotide triphosphate hydrolases"/>
    <property type="match status" value="1"/>
</dbReference>
<sequence length="223" mass="24328">MFRLHDVSYAYGGSQTGVAALSHVSLDVAQGEFRWLLGPSGAGKSSLLSILSLEVQASSGMVEILGVPVRQARRAGLARLRRRIGAVKQDFGLLPDMSVFDNVALPLRLQHRAEAEIAHEVHAIMKWVGLEHRLDALPPQLSGGEQQRVAIARAVIYRPALLVADEPTNALDERQAGRLMRMFHRLAELGTTIVVATHNDAIVAKYPAPTIELLHGHLVRDHG</sequence>
<dbReference type="PROSITE" id="PS50893">
    <property type="entry name" value="ABC_TRANSPORTER_2"/>
    <property type="match status" value="1"/>
</dbReference>
<comment type="caution">
    <text evidence="7">The sequence shown here is derived from an EMBL/GenBank/DDBJ whole genome shotgun (WGS) entry which is preliminary data.</text>
</comment>
<dbReference type="InterPro" id="IPR015854">
    <property type="entry name" value="ABC_transpr_LolD-like"/>
</dbReference>